<dbReference type="InterPro" id="IPR013520">
    <property type="entry name" value="Ribonucl_H"/>
</dbReference>
<comment type="caution">
    <text evidence="5">The sequence shown here is derived from an EMBL/GenBank/DDBJ whole genome shotgun (WGS) entry which is preliminary data.</text>
</comment>
<dbReference type="AlphaFoldDB" id="A0A2T1BWW6"/>
<dbReference type="SUPFAM" id="SSF53098">
    <property type="entry name" value="Ribonuclease H-like"/>
    <property type="match status" value="1"/>
</dbReference>
<feature type="domain" description="Exonuclease" evidence="4">
    <location>
        <begin position="26"/>
        <end position="185"/>
    </location>
</feature>
<keyword evidence="6" id="KW-1185">Reference proteome</keyword>
<protein>
    <recommendedName>
        <fullName evidence="4">Exonuclease domain-containing protein</fullName>
    </recommendedName>
</protein>
<reference evidence="5 6" key="1">
    <citation type="submission" date="2018-02" db="EMBL/GenBank/DDBJ databases">
        <authorList>
            <person name="Cohen D.B."/>
            <person name="Kent A.D."/>
        </authorList>
    </citation>
    <scope>NUCLEOTIDE SEQUENCE [LARGE SCALE GENOMIC DNA]</scope>
    <source>
        <strain evidence="5 6">CCAP 1448/3</strain>
    </source>
</reference>
<dbReference type="EMBL" id="PVWJ01000199">
    <property type="protein sequence ID" value="PSB00506.1"/>
    <property type="molecule type" value="Genomic_DNA"/>
</dbReference>
<organism evidence="5 6">
    <name type="scientific">Merismopedia glauca CCAP 1448/3</name>
    <dbReference type="NCBI Taxonomy" id="1296344"/>
    <lineage>
        <taxon>Bacteria</taxon>
        <taxon>Bacillati</taxon>
        <taxon>Cyanobacteriota</taxon>
        <taxon>Cyanophyceae</taxon>
        <taxon>Synechococcales</taxon>
        <taxon>Merismopediaceae</taxon>
        <taxon>Merismopedia</taxon>
    </lineage>
</organism>
<dbReference type="InterPro" id="IPR012337">
    <property type="entry name" value="RNaseH-like_sf"/>
</dbReference>
<evidence type="ECO:0000313" key="6">
    <source>
        <dbReference type="Proteomes" id="UP000238762"/>
    </source>
</evidence>
<evidence type="ECO:0000259" key="4">
    <source>
        <dbReference type="SMART" id="SM00479"/>
    </source>
</evidence>
<dbReference type="GO" id="GO:0003676">
    <property type="term" value="F:nucleic acid binding"/>
    <property type="evidence" value="ECO:0007669"/>
    <property type="project" value="InterPro"/>
</dbReference>
<name>A0A2T1BWW6_9CYAN</name>
<dbReference type="GO" id="GO:0008408">
    <property type="term" value="F:3'-5' exonuclease activity"/>
    <property type="evidence" value="ECO:0007669"/>
    <property type="project" value="TreeGrafter"/>
</dbReference>
<dbReference type="PANTHER" id="PTHR30231">
    <property type="entry name" value="DNA POLYMERASE III SUBUNIT EPSILON"/>
    <property type="match status" value="1"/>
</dbReference>
<evidence type="ECO:0000256" key="2">
    <source>
        <dbReference type="ARBA" id="ARBA00022801"/>
    </source>
</evidence>
<dbReference type="CDD" id="cd06127">
    <property type="entry name" value="DEDDh"/>
    <property type="match status" value="1"/>
</dbReference>
<proteinExistence type="predicted"/>
<gene>
    <name evidence="5" type="ORF">C7B64_23185</name>
</gene>
<sequence length="252" mass="28827">MQPDLDLDKFQAYEWANKLISGDYGDWCVLDSETTGLGDKAEIIELSIISKYGSTIFDSLIKPTVAVEPGARAVHQITDEMLEDAPIFPEVFPKIAKAIAGKTLVIYNSNFDIYKLKYAASLHELELPEFKTHCAMNWYAQYYGQWHDYWGNYTWKKLPGGSHRAKGDALACYNLVKQMAEPMSCSVDYPSPLFPAKQIGCIWSDWIEVFINVYYKPKVRIKIQLPKFGWINELNAQKESQFPGDDLEEIPF</sequence>
<dbReference type="OrthoDB" id="9803913at2"/>
<dbReference type="PANTHER" id="PTHR30231:SF4">
    <property type="entry name" value="PROTEIN NEN2"/>
    <property type="match status" value="1"/>
</dbReference>
<evidence type="ECO:0000256" key="3">
    <source>
        <dbReference type="ARBA" id="ARBA00022839"/>
    </source>
</evidence>
<dbReference type="InterPro" id="IPR036397">
    <property type="entry name" value="RNaseH_sf"/>
</dbReference>
<accession>A0A2T1BWW6</accession>
<dbReference type="Gene3D" id="3.30.420.10">
    <property type="entry name" value="Ribonuclease H-like superfamily/Ribonuclease H"/>
    <property type="match status" value="1"/>
</dbReference>
<keyword evidence="3" id="KW-0269">Exonuclease</keyword>
<dbReference type="SMART" id="SM00479">
    <property type="entry name" value="EXOIII"/>
    <property type="match status" value="1"/>
</dbReference>
<keyword evidence="2" id="KW-0378">Hydrolase</keyword>
<dbReference type="RefSeq" id="WP_106291854.1">
    <property type="nucleotide sequence ID" value="NZ_CAWNTC010000003.1"/>
</dbReference>
<evidence type="ECO:0000256" key="1">
    <source>
        <dbReference type="ARBA" id="ARBA00022722"/>
    </source>
</evidence>
<dbReference type="Proteomes" id="UP000238762">
    <property type="component" value="Unassembled WGS sequence"/>
</dbReference>
<keyword evidence="1" id="KW-0540">Nuclease</keyword>
<dbReference type="Pfam" id="PF00929">
    <property type="entry name" value="RNase_T"/>
    <property type="match status" value="1"/>
</dbReference>
<reference evidence="5 6" key="2">
    <citation type="submission" date="2018-03" db="EMBL/GenBank/DDBJ databases">
        <title>The ancient ancestry and fast evolution of plastids.</title>
        <authorList>
            <person name="Moore K.R."/>
            <person name="Magnabosco C."/>
            <person name="Momper L."/>
            <person name="Gold D.A."/>
            <person name="Bosak T."/>
            <person name="Fournier G.P."/>
        </authorList>
    </citation>
    <scope>NUCLEOTIDE SEQUENCE [LARGE SCALE GENOMIC DNA]</scope>
    <source>
        <strain evidence="5 6">CCAP 1448/3</strain>
    </source>
</reference>
<evidence type="ECO:0000313" key="5">
    <source>
        <dbReference type="EMBL" id="PSB00506.1"/>
    </source>
</evidence>